<reference evidence="3" key="1">
    <citation type="journal article" date="2023" name="Insect Mol. Biol.">
        <title>Genome sequencing provides insights into the evolution of gene families encoding plant cell wall-degrading enzymes in longhorned beetles.</title>
        <authorList>
            <person name="Shin N.R."/>
            <person name="Okamura Y."/>
            <person name="Kirsch R."/>
            <person name="Pauchet Y."/>
        </authorList>
    </citation>
    <scope>NUCLEOTIDE SEQUENCE</scope>
    <source>
        <strain evidence="3">AMC_N1</strain>
    </source>
</reference>
<evidence type="ECO:0000256" key="1">
    <source>
        <dbReference type="SAM" id="MobiDB-lite"/>
    </source>
</evidence>
<evidence type="ECO:0000256" key="2">
    <source>
        <dbReference type="SAM" id="Phobius"/>
    </source>
</evidence>
<dbReference type="Proteomes" id="UP001162162">
    <property type="component" value="Unassembled WGS sequence"/>
</dbReference>
<protein>
    <submittedName>
        <fullName evidence="3">Uncharacterized protein</fullName>
    </submittedName>
</protein>
<name>A0AAV8Z5P5_9CUCU</name>
<proteinExistence type="predicted"/>
<dbReference type="AlphaFoldDB" id="A0AAV8Z5P5"/>
<keyword evidence="2" id="KW-0472">Membrane</keyword>
<organism evidence="3 4">
    <name type="scientific">Aromia moschata</name>
    <dbReference type="NCBI Taxonomy" id="1265417"/>
    <lineage>
        <taxon>Eukaryota</taxon>
        <taxon>Metazoa</taxon>
        <taxon>Ecdysozoa</taxon>
        <taxon>Arthropoda</taxon>
        <taxon>Hexapoda</taxon>
        <taxon>Insecta</taxon>
        <taxon>Pterygota</taxon>
        <taxon>Neoptera</taxon>
        <taxon>Endopterygota</taxon>
        <taxon>Coleoptera</taxon>
        <taxon>Polyphaga</taxon>
        <taxon>Cucujiformia</taxon>
        <taxon>Chrysomeloidea</taxon>
        <taxon>Cerambycidae</taxon>
        <taxon>Cerambycinae</taxon>
        <taxon>Callichromatini</taxon>
        <taxon>Aromia</taxon>
    </lineage>
</organism>
<evidence type="ECO:0000313" key="3">
    <source>
        <dbReference type="EMBL" id="KAJ8959381.1"/>
    </source>
</evidence>
<keyword evidence="4" id="KW-1185">Reference proteome</keyword>
<feature type="transmembrane region" description="Helical" evidence="2">
    <location>
        <begin position="91"/>
        <end position="118"/>
    </location>
</feature>
<accession>A0AAV8Z5P5</accession>
<dbReference type="EMBL" id="JAPWTK010000013">
    <property type="protein sequence ID" value="KAJ8959381.1"/>
    <property type="molecule type" value="Genomic_DNA"/>
</dbReference>
<comment type="caution">
    <text evidence="3">The sequence shown here is derived from an EMBL/GenBank/DDBJ whole genome shotgun (WGS) entry which is preliminary data.</text>
</comment>
<gene>
    <name evidence="3" type="ORF">NQ318_022067</name>
</gene>
<keyword evidence="2" id="KW-0812">Transmembrane</keyword>
<feature type="region of interest" description="Disordered" evidence="1">
    <location>
        <begin position="1"/>
        <end position="33"/>
    </location>
</feature>
<keyword evidence="2" id="KW-1133">Transmembrane helix</keyword>
<evidence type="ECO:0000313" key="4">
    <source>
        <dbReference type="Proteomes" id="UP001162162"/>
    </source>
</evidence>
<sequence length="160" mass="18327">MQMQQHKVPAGYPEQVQHNHEGSGDDPGELRASANFDEHHHHDYDHFDSDDSVRQYRCALCYRQDRKDVRKSLTSTTTEPSIVPTDENSNYWIVAVPVLIVLGVGCVVFIIILVMCIYKSRRKSSLDISHCHYEPYTTTITTTLLRNRAVTLTVEVTVEH</sequence>